<dbReference type="STRING" id="417373.GCA_001570685_01262"/>
<dbReference type="Proteomes" id="UP000051084">
    <property type="component" value="Unassembled WGS sequence"/>
</dbReference>
<comment type="caution">
    <text evidence="1">The sequence shown here is derived from an EMBL/GenBank/DDBJ whole genome shotgun (WGS) entry which is preliminary data.</text>
</comment>
<protein>
    <submittedName>
        <fullName evidence="1">Uncharacterized protein</fullName>
    </submittedName>
</protein>
<dbReference type="EMBL" id="AZGC01000064">
    <property type="protein sequence ID" value="KRL92083.1"/>
    <property type="molecule type" value="Genomic_DNA"/>
</dbReference>
<accession>A0A0R1UL82</accession>
<name>A0A0R1UL82_9LACO</name>
<reference evidence="1 2" key="1">
    <citation type="journal article" date="2015" name="Genome Announc.">
        <title>Expanding the biotechnology potential of lactobacilli through comparative genomics of 213 strains and associated genera.</title>
        <authorList>
            <person name="Sun Z."/>
            <person name="Harris H.M."/>
            <person name="McCann A."/>
            <person name="Guo C."/>
            <person name="Argimon S."/>
            <person name="Zhang W."/>
            <person name="Yang X."/>
            <person name="Jeffery I.B."/>
            <person name="Cooney J.C."/>
            <person name="Kagawa T.F."/>
            <person name="Liu W."/>
            <person name="Song Y."/>
            <person name="Salvetti E."/>
            <person name="Wrobel A."/>
            <person name="Rasinkangas P."/>
            <person name="Parkhill J."/>
            <person name="Rea M.C."/>
            <person name="O'Sullivan O."/>
            <person name="Ritari J."/>
            <person name="Douillard F.P."/>
            <person name="Paul Ross R."/>
            <person name="Yang R."/>
            <person name="Briner A.E."/>
            <person name="Felis G.E."/>
            <person name="de Vos W.M."/>
            <person name="Barrangou R."/>
            <person name="Klaenhammer T.R."/>
            <person name="Caufield P.W."/>
            <person name="Cui Y."/>
            <person name="Zhang H."/>
            <person name="O'Toole P.W."/>
        </authorList>
    </citation>
    <scope>NUCLEOTIDE SEQUENCE [LARGE SCALE GENOMIC DNA]</scope>
    <source>
        <strain evidence="1 2">DSM 18793</strain>
    </source>
</reference>
<organism evidence="1 2">
    <name type="scientific">Limosilactobacillus equigenerosi DSM 18793 = JCM 14505</name>
    <dbReference type="NCBI Taxonomy" id="1423742"/>
    <lineage>
        <taxon>Bacteria</taxon>
        <taxon>Bacillati</taxon>
        <taxon>Bacillota</taxon>
        <taxon>Bacilli</taxon>
        <taxon>Lactobacillales</taxon>
        <taxon>Lactobacillaceae</taxon>
        <taxon>Limosilactobacillus</taxon>
    </lineage>
</organism>
<dbReference type="PATRIC" id="fig|1423742.4.peg.479"/>
<dbReference type="AlphaFoldDB" id="A0A0R1UL82"/>
<keyword evidence="2" id="KW-1185">Reference proteome</keyword>
<evidence type="ECO:0000313" key="2">
    <source>
        <dbReference type="Proteomes" id="UP000051084"/>
    </source>
</evidence>
<evidence type="ECO:0000313" key="1">
    <source>
        <dbReference type="EMBL" id="KRL92083.1"/>
    </source>
</evidence>
<dbReference type="RefSeq" id="WP_054653870.1">
    <property type="nucleotide sequence ID" value="NZ_AZGC01000064.1"/>
</dbReference>
<proteinExistence type="predicted"/>
<sequence length="181" mass="21471">MIEFSNDIIALIAEGGTERAILQLLLDHQALKFTQDDLLNGEIIRTRSGEKFTKNHLNKSFRKKVHVVRILDSPKEKFKYSKVYDKTISKVNEVLTRPEIEILHIIYHQDYSSYSNKHKQTKPSIYVKQNYHDLTNPKGYQDNYDFWELRFNELIESLKQYRQTRTGNELCIADLLNDDYQ</sequence>
<gene>
    <name evidence="1" type="ORF">FC21_GL000460</name>
</gene>